<dbReference type="Gene3D" id="2.130.10.10">
    <property type="entry name" value="YVTN repeat-like/Quinoprotein amine dehydrogenase"/>
    <property type="match status" value="4"/>
</dbReference>
<evidence type="ECO:0000256" key="2">
    <source>
        <dbReference type="SAM" id="Phobius"/>
    </source>
</evidence>
<dbReference type="InterPro" id="IPR011047">
    <property type="entry name" value="Quinoprotein_ADH-like_sf"/>
</dbReference>
<keyword evidence="1" id="KW-0175">Coiled coil</keyword>
<dbReference type="InterPro" id="IPR016032">
    <property type="entry name" value="Sig_transdc_resp-reg_C-effctor"/>
</dbReference>
<feature type="transmembrane region" description="Helical" evidence="2">
    <location>
        <begin position="738"/>
        <end position="756"/>
    </location>
</feature>
<name>A0A1S1YZC3_FLAPC</name>
<dbReference type="GO" id="GO:0006355">
    <property type="term" value="P:regulation of DNA-templated transcription"/>
    <property type="evidence" value="ECO:0007669"/>
    <property type="project" value="InterPro"/>
</dbReference>
<dbReference type="EMBL" id="JRYR02000001">
    <property type="protein sequence ID" value="OHX66366.1"/>
    <property type="molecule type" value="Genomic_DNA"/>
</dbReference>
<feature type="domain" description="Two component regulator three Y" evidence="3">
    <location>
        <begin position="671"/>
        <end position="730"/>
    </location>
</feature>
<dbReference type="AlphaFoldDB" id="A0A1S1YZC3"/>
<evidence type="ECO:0000313" key="4">
    <source>
        <dbReference type="EMBL" id="OHX66366.1"/>
    </source>
</evidence>
<keyword evidence="2" id="KW-1133">Transmembrane helix</keyword>
<dbReference type="GO" id="GO:0003677">
    <property type="term" value="F:DNA binding"/>
    <property type="evidence" value="ECO:0007669"/>
    <property type="project" value="InterPro"/>
</dbReference>
<gene>
    <name evidence="4" type="ORF">NH26_08375</name>
</gene>
<evidence type="ECO:0000313" key="5">
    <source>
        <dbReference type="Proteomes" id="UP000179797"/>
    </source>
</evidence>
<reference evidence="4 5" key="1">
    <citation type="journal article" date="2012" name="Int. J. Syst. Evol. Microbiol.">
        <title>Flammeovirga pacifica sp. nov., isolated from deep-sea sediment.</title>
        <authorList>
            <person name="Xu H."/>
            <person name="Fu Y."/>
            <person name="Yang N."/>
            <person name="Ding Z."/>
            <person name="Lai Q."/>
            <person name="Zeng R."/>
        </authorList>
    </citation>
    <scope>NUCLEOTIDE SEQUENCE [LARGE SCALE GENOMIC DNA]</scope>
    <source>
        <strain evidence="5">DSM 24597 / LMG 26175 / WPAGA1</strain>
    </source>
</reference>
<dbReference type="Pfam" id="PF07495">
    <property type="entry name" value="Y_Y_Y"/>
    <property type="match status" value="1"/>
</dbReference>
<dbReference type="OrthoDB" id="1090267at2"/>
<dbReference type="SUPFAM" id="SSF50998">
    <property type="entry name" value="Quinoprotein alcohol dehydrogenase-like"/>
    <property type="match status" value="2"/>
</dbReference>
<keyword evidence="2" id="KW-0472">Membrane</keyword>
<evidence type="ECO:0000259" key="3">
    <source>
        <dbReference type="Pfam" id="PF07495"/>
    </source>
</evidence>
<dbReference type="STRING" id="915059.NH26_08375"/>
<dbReference type="InterPro" id="IPR011110">
    <property type="entry name" value="Reg_prop"/>
</dbReference>
<dbReference type="Proteomes" id="UP000179797">
    <property type="component" value="Unassembled WGS sequence"/>
</dbReference>
<feature type="coiled-coil region" evidence="1">
    <location>
        <begin position="788"/>
        <end position="822"/>
    </location>
</feature>
<keyword evidence="2" id="KW-0812">Transmembrane</keyword>
<keyword evidence="5" id="KW-1185">Reference proteome</keyword>
<dbReference type="InterPro" id="IPR011123">
    <property type="entry name" value="Y_Y_Y"/>
</dbReference>
<evidence type="ECO:0000256" key="1">
    <source>
        <dbReference type="SAM" id="Coils"/>
    </source>
</evidence>
<sequence length="981" mass="113709">MQSKYIVFVYIFFFLLVDSKSYSQSREFVFYPVQGGLISEQLKSISYTDDGIIWGATDNGIMKFDGNTTEFIHSKLPSHYIKSLTRGKDHSIYVIHDLGIAKITSGDNQFDIQPILEGSTTLSPNFLYYPKSIFEVTPNEYWIGETSTIVHYIDNKIKRYTLTGESQSPHYVRSVLFEIDGYKRTWAFSYNVGIFTFDKEQDDLVQVTLPQDLHNIAYVEKVGFKTFWIGGKEGVFEMTVNREGQISTWKKLCDIKDVSSACQLKDKQLMVGTWNDGVYYVDLSKSDPKVRKLHLNGMEDIIDLKRVEGQGIWVTGTESMGLLKEAPFKSIDIVTKHRIVESAKEVAKGRIIISLGDSLRQLEWVNGNWIQTYLYECPERSRVFTLFNDELYIGTYDGHIFKTPLNNNRFEKLDKVDVKGSIISMFVDEENHLWAVGEYDQGLLKLNGDDVTIIQKEVLNGTHVIKGEGTFYIGGRNASQLLSKFNYKTQTFESLNLKFPRKVDQNISINDLLINDGLVYIATTDGCYYFNASLEKNEITLEEMIVRGLPQTTSYKAIAQTKDQAIWLASFNALIRVKNQKVQYFDKTYGLPSNAIKLQGLECDSEGRLWIATEKGLVISDHSPLLEDKTSVPKIRLYTLENAKEYLWDQSNAELPYESNIKLKFDHQFFPNDNVKYQYRIRSVDSTWTLPSKVDELTLLNLTNGNYLFEVKAQQLGYQMSDIASFEFRIITPFYKKSWFYVILFILLTTVIVFLFKRHNKKLKEKGKRLEYLVEMRAKEIATQRTKIMDQQQELYQKKQRISDAEHEIAKAELKNSQLREEKLSELLEQRNKHLTVVTLNIVEKSNFMQSLRKQLKILEKDNNQLKSILKPIYKTLDQSEKTDKDWEEFQHYFEGVHKDFNRKLKEQHPSLTSHDLRHCSLIRLNLSLIECANLLGISQDSLKTSRYRLKKKLELPVDQQLQDYILTFNVNSSTNPGISE</sequence>
<protein>
    <recommendedName>
        <fullName evidence="3">Two component regulator three Y domain-containing protein</fullName>
    </recommendedName>
</protein>
<dbReference type="Pfam" id="PF07494">
    <property type="entry name" value="Reg_prop"/>
    <property type="match status" value="1"/>
</dbReference>
<accession>A0A1S1YZC3</accession>
<organism evidence="4 5">
    <name type="scientific">Flammeovirga pacifica</name>
    <dbReference type="NCBI Taxonomy" id="915059"/>
    <lineage>
        <taxon>Bacteria</taxon>
        <taxon>Pseudomonadati</taxon>
        <taxon>Bacteroidota</taxon>
        <taxon>Cytophagia</taxon>
        <taxon>Cytophagales</taxon>
        <taxon>Flammeovirgaceae</taxon>
        <taxon>Flammeovirga</taxon>
    </lineage>
</organism>
<dbReference type="RefSeq" id="WP_139262942.1">
    <property type="nucleotide sequence ID" value="NZ_JRYR02000001.1"/>
</dbReference>
<proteinExistence type="predicted"/>
<dbReference type="SUPFAM" id="SSF46894">
    <property type="entry name" value="C-terminal effector domain of the bipartite response regulators"/>
    <property type="match status" value="1"/>
</dbReference>
<dbReference type="InterPro" id="IPR015943">
    <property type="entry name" value="WD40/YVTN_repeat-like_dom_sf"/>
</dbReference>
<comment type="caution">
    <text evidence="4">The sequence shown here is derived from an EMBL/GenBank/DDBJ whole genome shotgun (WGS) entry which is preliminary data.</text>
</comment>